<evidence type="ECO:0000313" key="2">
    <source>
        <dbReference type="Proteomes" id="UP001243375"/>
    </source>
</evidence>
<keyword evidence="2" id="KW-1185">Reference proteome</keyword>
<protein>
    <submittedName>
        <fullName evidence="1">Uncharacterized protein</fullName>
    </submittedName>
</protein>
<accession>A0ACC2WU00</accession>
<evidence type="ECO:0000313" key="1">
    <source>
        <dbReference type="EMBL" id="KAJ9114002.1"/>
    </source>
</evidence>
<proteinExistence type="predicted"/>
<dbReference type="Proteomes" id="UP001243375">
    <property type="component" value="Unassembled WGS sequence"/>
</dbReference>
<name>A0ACC2WU00_9TREE</name>
<gene>
    <name evidence="1" type="ORF">QFC22_005820</name>
</gene>
<organism evidence="1 2">
    <name type="scientific">Naganishia vaughanmartiniae</name>
    <dbReference type="NCBI Taxonomy" id="1424756"/>
    <lineage>
        <taxon>Eukaryota</taxon>
        <taxon>Fungi</taxon>
        <taxon>Dikarya</taxon>
        <taxon>Basidiomycota</taxon>
        <taxon>Agaricomycotina</taxon>
        <taxon>Tremellomycetes</taxon>
        <taxon>Filobasidiales</taxon>
        <taxon>Filobasidiaceae</taxon>
        <taxon>Naganishia</taxon>
    </lineage>
</organism>
<dbReference type="EMBL" id="JASBWU010000020">
    <property type="protein sequence ID" value="KAJ9114002.1"/>
    <property type="molecule type" value="Genomic_DNA"/>
</dbReference>
<sequence>MLIPPRSAPSWDDFLFDSDSATIATNNALGPTLYPVEMKWHLPLVFTSYFISALGGYTSTQLMAQVRSSKGVKSRIAWIGLASVVFGGCGIWSMHFVSMLALDLDIPVSYNIPVTILSAVVAILATFTTFGYELVVHYIRKLRRTAELKRMMQPMHSSESEQLFPLPPPELDSAAGLESSNLYDSISPMSELPPDLPNLTKISGSTGPSRRRWTGPNHSDDNFVNYHMSADVESEYPADTIHVTATTTLMPGITSGQNLSALGWTADQARSGSVVHFEDSPRLGESSSVMGYPSSTSYPPGMVGNFDHTASTSHQDPFAFERSSNGSISSDTMATLFGPGVGQPWAGEDELSSLDSRRASIAHLAKVVATRFTYKVVVKGVLMGLAVVSMHYTGMGAMRMEGGTIIWNWWLVALSVVDACLVCMIAIIFMPLSQSSFTSQILFALVSGFGVSSMHYCGMFAANFHTTIAPEDRHGGYQQAHSLPWSIAVIAFASCLISYVLLAHTVTSSRDELVEAIRTKRALWRTMAEKEAAVRSDKLKMDFISVASHEIRTPLHVIAGYVDLLGQTELTAEQQEYIAALRSGCASIRLITSDVLDFAKLQNPSAESRARSAEIDIRKIAFDVVQGCLSSTYVASVRSIPSKSGSSSAPPDRPDIILEIDPEVPTTVFLDEVYVTRILMNLLNNALKFCTDGFILVRISMCDITDEGVPSMCISVYDTGIGIAKDFQSNIFAPFRQADTSLTRKHTGTGLGLAICYQLATSMHGNMAIWSQQGENAGTELSVYLPLDLSTRSPIENSGKQRQPLHLDHPLSAIRPIRDSPTRLSVGLLTRSRRKQTMLTEAFTAYGFQVEDLLAHPVSRAKPLDRAWIDIEAIGMHPDKVAQLLAIPSLQVFVLCENASTLARDHRIPGLASLRATVMLMPRPVNITEASEWIWDLDLASSFGGRRLQSGSGGSGGSSDSLLSISAMPQSMSSTPPDERIVNGILGEAQLRVLLVDDNLINQRLGVRLLSKMKYDVDTAENGQVALDKVTDGRERYSLVLMDCQMPVLDGFEATRRIRQAERQGALQGHLPIIALTANVSTDSRERCIEAGADHFLAKPLNLSELHECIKRFM</sequence>
<reference evidence="1" key="1">
    <citation type="submission" date="2023-04" db="EMBL/GenBank/DDBJ databases">
        <title>Draft Genome sequencing of Naganishia species isolated from polar environments using Oxford Nanopore Technology.</title>
        <authorList>
            <person name="Leo P."/>
            <person name="Venkateswaran K."/>
        </authorList>
    </citation>
    <scope>NUCLEOTIDE SEQUENCE</scope>
    <source>
        <strain evidence="1">MNA-CCFEE 5425</strain>
    </source>
</reference>
<comment type="caution">
    <text evidence="1">The sequence shown here is derived from an EMBL/GenBank/DDBJ whole genome shotgun (WGS) entry which is preliminary data.</text>
</comment>